<comment type="caution">
    <text evidence="2">The sequence shown here is derived from an EMBL/GenBank/DDBJ whole genome shotgun (WGS) entry which is preliminary data.</text>
</comment>
<protein>
    <submittedName>
        <fullName evidence="2">Uncharacterized protein</fullName>
    </submittedName>
</protein>
<dbReference type="Proteomes" id="UP000835052">
    <property type="component" value="Unassembled WGS sequence"/>
</dbReference>
<keyword evidence="1" id="KW-0812">Transmembrane</keyword>
<evidence type="ECO:0000256" key="1">
    <source>
        <dbReference type="SAM" id="Phobius"/>
    </source>
</evidence>
<feature type="transmembrane region" description="Helical" evidence="1">
    <location>
        <begin position="269"/>
        <end position="288"/>
    </location>
</feature>
<keyword evidence="3" id="KW-1185">Reference proteome</keyword>
<organism evidence="2 3">
    <name type="scientific">Caenorhabditis auriculariae</name>
    <dbReference type="NCBI Taxonomy" id="2777116"/>
    <lineage>
        <taxon>Eukaryota</taxon>
        <taxon>Metazoa</taxon>
        <taxon>Ecdysozoa</taxon>
        <taxon>Nematoda</taxon>
        <taxon>Chromadorea</taxon>
        <taxon>Rhabditida</taxon>
        <taxon>Rhabditina</taxon>
        <taxon>Rhabditomorpha</taxon>
        <taxon>Rhabditoidea</taxon>
        <taxon>Rhabditidae</taxon>
        <taxon>Peloderinae</taxon>
        <taxon>Caenorhabditis</taxon>
    </lineage>
</organism>
<name>A0A8S1HM74_9PELO</name>
<accession>A0A8S1HM74</accession>
<feature type="transmembrane region" description="Helical" evidence="1">
    <location>
        <begin position="212"/>
        <end position="235"/>
    </location>
</feature>
<keyword evidence="1" id="KW-0472">Membrane</keyword>
<evidence type="ECO:0000313" key="3">
    <source>
        <dbReference type="Proteomes" id="UP000835052"/>
    </source>
</evidence>
<sequence>MLSPFQFYIRESNYCCRVLPIFSIPFSLHPATPSMDNSTDPFALEQLGYIHLFYIPVLFAIVLNVWMLWDYAKSPEKNMVAKLMIALLVAGLLLQAKTIFVKIAHFLFFGHEKARYFYLTYMLTYGNPIFTMGQTACALIHSFNAFQEYISVISSEKSKSLGRHINPILFGIAFAAFSTNFLRFFAHKVHYSNGEVRSEEWLNKNRFINTYVYGWMSLFINVVFPLTVVVVFKWLTKKKLLADERDRQCMGVPRGAREILTKRTKESLLYIRGVVIMFFIGTLLYAFVKVISIVDSDFLRKNSPITRYCTFFGDWFLLLQTSTPFIMINIHCFFSSLYQLVLAN</sequence>
<feature type="transmembrane region" description="Helical" evidence="1">
    <location>
        <begin position="129"/>
        <end position="146"/>
    </location>
</feature>
<gene>
    <name evidence="2" type="ORF">CAUJ_LOCUS13505</name>
</gene>
<reference evidence="2" key="1">
    <citation type="submission" date="2020-10" db="EMBL/GenBank/DDBJ databases">
        <authorList>
            <person name="Kikuchi T."/>
        </authorList>
    </citation>
    <scope>NUCLEOTIDE SEQUENCE</scope>
    <source>
        <strain evidence="2">NKZ352</strain>
    </source>
</reference>
<feature type="transmembrane region" description="Helical" evidence="1">
    <location>
        <begin position="83"/>
        <end position="109"/>
    </location>
</feature>
<keyword evidence="1" id="KW-1133">Transmembrane helix</keyword>
<dbReference type="EMBL" id="CAJGYM010000099">
    <property type="protein sequence ID" value="CAD6197596.1"/>
    <property type="molecule type" value="Genomic_DNA"/>
</dbReference>
<feature type="transmembrane region" description="Helical" evidence="1">
    <location>
        <begin position="167"/>
        <end position="186"/>
    </location>
</feature>
<proteinExistence type="predicted"/>
<evidence type="ECO:0000313" key="2">
    <source>
        <dbReference type="EMBL" id="CAD6197596.1"/>
    </source>
</evidence>
<feature type="transmembrane region" description="Helical" evidence="1">
    <location>
        <begin position="49"/>
        <end position="71"/>
    </location>
</feature>
<dbReference type="Gene3D" id="1.20.1070.10">
    <property type="entry name" value="Rhodopsin 7-helix transmembrane proteins"/>
    <property type="match status" value="1"/>
</dbReference>
<feature type="transmembrane region" description="Helical" evidence="1">
    <location>
        <begin position="325"/>
        <end position="343"/>
    </location>
</feature>
<dbReference type="SUPFAM" id="SSF81321">
    <property type="entry name" value="Family A G protein-coupled receptor-like"/>
    <property type="match status" value="1"/>
</dbReference>
<dbReference type="AlphaFoldDB" id="A0A8S1HM74"/>